<dbReference type="InterPro" id="IPR008918">
    <property type="entry name" value="HhH2"/>
</dbReference>
<feature type="domain" description="XPG N-terminal" evidence="17">
    <location>
        <begin position="1"/>
        <end position="98"/>
    </location>
</feature>
<dbReference type="GO" id="GO:0003697">
    <property type="term" value="F:single-stranded DNA binding"/>
    <property type="evidence" value="ECO:0007669"/>
    <property type="project" value="InterPro"/>
</dbReference>
<dbReference type="CDD" id="cd09868">
    <property type="entry name" value="PIN_XPG_RAD2"/>
    <property type="match status" value="2"/>
</dbReference>
<evidence type="ECO:0000256" key="13">
    <source>
        <dbReference type="ARBA" id="ARBA00038112"/>
    </source>
</evidence>
<evidence type="ECO:0000259" key="16">
    <source>
        <dbReference type="SMART" id="SM00484"/>
    </source>
</evidence>
<keyword evidence="4" id="KW-0597">Phosphoprotein</keyword>
<dbReference type="PRINTS" id="PR00853">
    <property type="entry name" value="XPGRADSUPER"/>
</dbReference>
<evidence type="ECO:0000259" key="17">
    <source>
        <dbReference type="SMART" id="SM00485"/>
    </source>
</evidence>
<dbReference type="InterPro" id="IPR006084">
    <property type="entry name" value="XPG/Rad2"/>
</dbReference>
<feature type="domain" description="XPG-I" evidence="16">
    <location>
        <begin position="809"/>
        <end position="878"/>
    </location>
</feature>
<evidence type="ECO:0000256" key="7">
    <source>
        <dbReference type="ARBA" id="ARBA00022759"/>
    </source>
</evidence>
<dbReference type="SMART" id="SM00484">
    <property type="entry name" value="XPGI"/>
    <property type="match status" value="1"/>
</dbReference>
<reference evidence="18" key="2">
    <citation type="submission" date="2020-05" db="UniProtKB">
        <authorList>
            <consortium name="EnsemblMetazoa"/>
        </authorList>
    </citation>
    <scope>IDENTIFICATION</scope>
    <source>
        <strain evidence="18">IAEA</strain>
    </source>
</reference>
<keyword evidence="9" id="KW-0378">Hydrolase</keyword>
<keyword evidence="6" id="KW-0479">Metal-binding</keyword>
<organism evidence="18 19">
    <name type="scientific">Glossina pallidipes</name>
    <name type="common">Tsetse fly</name>
    <dbReference type="NCBI Taxonomy" id="7398"/>
    <lineage>
        <taxon>Eukaryota</taxon>
        <taxon>Metazoa</taxon>
        <taxon>Ecdysozoa</taxon>
        <taxon>Arthropoda</taxon>
        <taxon>Hexapoda</taxon>
        <taxon>Insecta</taxon>
        <taxon>Pterygota</taxon>
        <taxon>Neoptera</taxon>
        <taxon>Endopterygota</taxon>
        <taxon>Diptera</taxon>
        <taxon>Brachycera</taxon>
        <taxon>Muscomorpha</taxon>
        <taxon>Hippoboscoidea</taxon>
        <taxon>Glossinidae</taxon>
        <taxon>Glossina</taxon>
    </lineage>
</organism>
<dbReference type="CDD" id="cd09904">
    <property type="entry name" value="H3TH_XPG"/>
    <property type="match status" value="1"/>
</dbReference>
<comment type="similarity">
    <text evidence="3">Belongs to the XPG/RAD2 endonuclease family. XPG subfamily.</text>
</comment>
<dbReference type="FunFam" id="3.40.50.1010:FF:000044">
    <property type="entry name" value="DNA repair endonuclease"/>
    <property type="match status" value="1"/>
</dbReference>
<comment type="similarity">
    <text evidence="13">Belongs to the XPG/RAD2 endonuclease family. GEN subfamily.</text>
</comment>
<dbReference type="Proteomes" id="UP000092445">
    <property type="component" value="Unassembled WGS sequence"/>
</dbReference>
<evidence type="ECO:0000256" key="10">
    <source>
        <dbReference type="ARBA" id="ARBA00022842"/>
    </source>
</evidence>
<evidence type="ECO:0000256" key="5">
    <source>
        <dbReference type="ARBA" id="ARBA00022722"/>
    </source>
</evidence>
<feature type="region of interest" description="Disordered" evidence="15">
    <location>
        <begin position="1074"/>
        <end position="1137"/>
    </location>
</feature>
<dbReference type="PROSITE" id="PS00842">
    <property type="entry name" value="XPG_2"/>
    <property type="match status" value="1"/>
</dbReference>
<protein>
    <recommendedName>
        <fullName evidence="20">XPG N-terminal domain-containing protein</fullName>
    </recommendedName>
</protein>
<keyword evidence="8" id="KW-0227">DNA damage</keyword>
<evidence type="ECO:0000256" key="15">
    <source>
        <dbReference type="SAM" id="MobiDB-lite"/>
    </source>
</evidence>
<evidence type="ECO:0000256" key="11">
    <source>
        <dbReference type="ARBA" id="ARBA00023204"/>
    </source>
</evidence>
<sequence>MGVTGLWKLIDSCGKPVPVESLEGKVLAVDISIWLHQVIKGFQDNKGAALNNAHLLGLFHRLCKLLYYRVKPVFVFDGCVPQLKKETIARRQQQRSKLNTEAERIQALLLQSLAKEQMVQQALGPNTAELLLTSPLKRIAQSKTAQKNESADDMFKLPDLPCHSEDSQDSFNNSLDKSATDTSADDSSFEEDCARRNYNTNLQTLDVRSQHFRSLPADVRHEILVDIKETRKQSSWGRLHELPSRSNDFSTFQMKRLLKRRDVQVSLEEAEKQMGGRTLTYSELSNLFTEEGILEPSIVNKGSKQVCSDEHTRFLLVRDLKKKLSQGENVKEEKTIAEAKELQSDELLPSTSKSAQPKSEEEADDDYETDLQMAIALSLGDTTTVYDKKDYEYDSSEVLKLNKSQRQQLKHAAKGPARSYMIEYGGMNDDEVVGIMDKTQDQKDFEDILFMEEHAFNGKGEKIENDHKNANNESQELKLYVSDNEFDTDSDLEEVQEATHSNVKASGLNIVINVNESLEADNDFFKDVFENTNLEKEEHKAIEENFIQITEKKCISLNGESEEVIEETPPLIDVETKKCDEDFEIEEQSNKNLILKGFEAKNTTLSKCVKTNELDGVKLADNDGIIEIKDEGQLPIPESLKSEIIEIYDSDDNKRSVAVKTPTLKTPTKNCSITDYFQVNYAIKRTPDKEQIEENATPHKVKSPFFVRKTPKTDRKNKSSSPSPNSSKVSKNLFAEDAHEKDRDSLSEKEILTEAAKVLQSEKTSEELQILADNFAQERKDLENERNRQERMGMSITQRMNSECQQLLRLFGIPFIVAPMEAEAQCAFLDIVDLTQGTITDDSDIWLFGGRTVYKNFFAQNKHVMEFRAEQIKQNFNCDRYKLIQLACLVGSDYTTGIHGIGAVTALEILAQFSSAKEICNELKSNNSNNMQLLLSTLQKFRDWWQSFKHHAAPPGSSARFALQKKLKNIELQEGFPNIKVIEAYITPTIDESRETFTWGDPDIESIREFARQTFGWTAEKINNILHPVLKKLKEKKTQTSIRNYITIKNPLSVKQIKVSKRVQRAIEKMSGAAIDSDDNSDKRTKVKRPRNSKTAKAKKSVASDNNNHLSEDKVVKQIEDTARGPIKRAQKRKEVIPQREKDLQQLEANKKLAIEIMKSSKNVPTKKRKS</sequence>
<dbReference type="GO" id="GO:0017108">
    <property type="term" value="F:5'-flap endonuclease activity"/>
    <property type="evidence" value="ECO:0007669"/>
    <property type="project" value="UniProtKB-ARBA"/>
</dbReference>
<dbReference type="Pfam" id="PF00752">
    <property type="entry name" value="XPG_N"/>
    <property type="match status" value="1"/>
</dbReference>
<keyword evidence="14" id="KW-0175">Coiled coil</keyword>
<dbReference type="EnsemblMetazoa" id="GPAI011106-RA">
    <property type="protein sequence ID" value="GPAI011106-PA"/>
    <property type="gene ID" value="GPAI011106"/>
</dbReference>
<keyword evidence="5" id="KW-0540">Nuclease</keyword>
<keyword evidence="19" id="KW-1185">Reference proteome</keyword>
<feature type="region of interest" description="Disordered" evidence="15">
    <location>
        <begin position="691"/>
        <end position="747"/>
    </location>
</feature>
<dbReference type="PROSITE" id="PS00841">
    <property type="entry name" value="XPG_1"/>
    <property type="match status" value="1"/>
</dbReference>
<comment type="subcellular location">
    <subcellularLocation>
        <location evidence="2">Nucleus</location>
    </subcellularLocation>
</comment>
<comment type="cofactor">
    <cofactor evidence="1">
        <name>Mg(2+)</name>
        <dbReference type="ChEBI" id="CHEBI:18420"/>
    </cofactor>
</comment>
<dbReference type="SUPFAM" id="SSF88723">
    <property type="entry name" value="PIN domain-like"/>
    <property type="match status" value="1"/>
</dbReference>
<dbReference type="PANTHER" id="PTHR16171">
    <property type="entry name" value="DNA REPAIR PROTEIN COMPLEMENTING XP-G CELLS-RELATED"/>
    <property type="match status" value="1"/>
</dbReference>
<evidence type="ECO:0000256" key="9">
    <source>
        <dbReference type="ARBA" id="ARBA00022801"/>
    </source>
</evidence>
<dbReference type="STRING" id="7398.A0A1A9ZD73"/>
<dbReference type="Pfam" id="PF00867">
    <property type="entry name" value="XPG_I"/>
    <property type="match status" value="1"/>
</dbReference>
<evidence type="ECO:0000256" key="12">
    <source>
        <dbReference type="ARBA" id="ARBA00023242"/>
    </source>
</evidence>
<dbReference type="InterPro" id="IPR019974">
    <property type="entry name" value="XPG_CS"/>
</dbReference>
<proteinExistence type="inferred from homology"/>
<dbReference type="InterPro" id="IPR001044">
    <property type="entry name" value="XPG/Rad2_eukaryotes"/>
</dbReference>
<evidence type="ECO:0000256" key="2">
    <source>
        <dbReference type="ARBA" id="ARBA00004123"/>
    </source>
</evidence>
<feature type="compositionally biased region" description="Basic residues" evidence="15">
    <location>
        <begin position="1085"/>
        <end position="1100"/>
    </location>
</feature>
<feature type="region of interest" description="Disordered" evidence="15">
    <location>
        <begin position="142"/>
        <end position="191"/>
    </location>
</feature>
<dbReference type="InterPro" id="IPR006085">
    <property type="entry name" value="XPG_DNA_repair_N"/>
</dbReference>
<evidence type="ECO:0008006" key="20">
    <source>
        <dbReference type="Google" id="ProtNLM"/>
    </source>
</evidence>
<dbReference type="GO" id="GO:0008821">
    <property type="term" value="F:crossover junction DNA endonuclease activity"/>
    <property type="evidence" value="ECO:0007669"/>
    <property type="project" value="UniProtKB-ARBA"/>
</dbReference>
<dbReference type="VEuPathDB" id="VectorBase:GPAI011106"/>
<keyword evidence="12" id="KW-0539">Nucleus</keyword>
<dbReference type="GO" id="GO:0006289">
    <property type="term" value="P:nucleotide-excision repair"/>
    <property type="evidence" value="ECO:0007669"/>
    <property type="project" value="InterPro"/>
</dbReference>
<evidence type="ECO:0000256" key="8">
    <source>
        <dbReference type="ARBA" id="ARBA00022763"/>
    </source>
</evidence>
<dbReference type="SUPFAM" id="SSF47807">
    <property type="entry name" value="5' to 3' exonuclease, C-terminal subdomain"/>
    <property type="match status" value="1"/>
</dbReference>
<name>A0A1A9ZD73_GLOPL</name>
<evidence type="ECO:0000313" key="18">
    <source>
        <dbReference type="EnsemblMetazoa" id="GPAI011106-PA"/>
    </source>
</evidence>
<feature type="compositionally biased region" description="Basic and acidic residues" evidence="15">
    <location>
        <begin position="1110"/>
        <end position="1123"/>
    </location>
</feature>
<dbReference type="PANTHER" id="PTHR16171:SF7">
    <property type="entry name" value="DNA REPAIR PROTEIN RAD2"/>
    <property type="match status" value="1"/>
</dbReference>
<dbReference type="PRINTS" id="PR00066">
    <property type="entry name" value="XRODRMPGMNTG"/>
</dbReference>
<evidence type="ECO:0000313" key="19">
    <source>
        <dbReference type="Proteomes" id="UP000092445"/>
    </source>
</evidence>
<evidence type="ECO:0000256" key="4">
    <source>
        <dbReference type="ARBA" id="ARBA00022553"/>
    </source>
</evidence>
<dbReference type="Gene3D" id="1.10.150.20">
    <property type="entry name" value="5' to 3' exonuclease, C-terminal subdomain"/>
    <property type="match status" value="1"/>
</dbReference>
<dbReference type="InterPro" id="IPR036279">
    <property type="entry name" value="5-3_exonuclease_C_sf"/>
</dbReference>
<evidence type="ECO:0000256" key="3">
    <source>
        <dbReference type="ARBA" id="ARBA00005283"/>
    </source>
</evidence>
<dbReference type="Gene3D" id="3.40.50.1010">
    <property type="entry name" value="5'-nuclease"/>
    <property type="match status" value="2"/>
</dbReference>
<dbReference type="InterPro" id="IPR006086">
    <property type="entry name" value="XPG-I_dom"/>
</dbReference>
<dbReference type="FunFam" id="1.10.150.20:FF:000030">
    <property type="entry name" value="Flap endonuclease GEN-like 1"/>
    <property type="match status" value="1"/>
</dbReference>
<dbReference type="SMART" id="SM00485">
    <property type="entry name" value="XPGN"/>
    <property type="match status" value="1"/>
</dbReference>
<feature type="compositionally biased region" description="Low complexity" evidence="15">
    <location>
        <begin position="719"/>
        <end position="732"/>
    </location>
</feature>
<evidence type="ECO:0000256" key="14">
    <source>
        <dbReference type="SAM" id="Coils"/>
    </source>
</evidence>
<dbReference type="AlphaFoldDB" id="A0A1A9ZD73"/>
<dbReference type="InterPro" id="IPR029060">
    <property type="entry name" value="PIN-like_dom_sf"/>
</dbReference>
<evidence type="ECO:0000256" key="6">
    <source>
        <dbReference type="ARBA" id="ARBA00022723"/>
    </source>
</evidence>
<feature type="region of interest" description="Disordered" evidence="15">
    <location>
        <begin position="341"/>
        <end position="366"/>
    </location>
</feature>
<feature type="compositionally biased region" description="Basic and acidic residues" evidence="15">
    <location>
        <begin position="149"/>
        <end position="166"/>
    </location>
</feature>
<reference evidence="19" key="1">
    <citation type="submission" date="2014-03" db="EMBL/GenBank/DDBJ databases">
        <authorList>
            <person name="Aksoy S."/>
            <person name="Warren W."/>
            <person name="Wilson R.K."/>
        </authorList>
    </citation>
    <scope>NUCLEOTIDE SEQUENCE [LARGE SCALE GENOMIC DNA]</scope>
    <source>
        <strain evidence="19">IAEA</strain>
    </source>
</reference>
<keyword evidence="11" id="KW-0234">DNA repair</keyword>
<feature type="compositionally biased region" description="Basic and acidic residues" evidence="15">
    <location>
        <begin position="734"/>
        <end position="747"/>
    </location>
</feature>
<feature type="coiled-coil region" evidence="14">
    <location>
        <begin position="765"/>
        <end position="792"/>
    </location>
</feature>
<dbReference type="GO" id="GO:0046872">
    <property type="term" value="F:metal ion binding"/>
    <property type="evidence" value="ECO:0007669"/>
    <property type="project" value="UniProtKB-KW"/>
</dbReference>
<accession>A0A1A9ZD73</accession>
<dbReference type="SMART" id="SM00279">
    <property type="entry name" value="HhH2"/>
    <property type="match status" value="1"/>
</dbReference>
<keyword evidence="7" id="KW-0255">Endonuclease</keyword>
<evidence type="ECO:0000256" key="1">
    <source>
        <dbReference type="ARBA" id="ARBA00001946"/>
    </source>
</evidence>
<dbReference type="GO" id="GO:0000400">
    <property type="term" value="F:four-way junction DNA binding"/>
    <property type="evidence" value="ECO:0007669"/>
    <property type="project" value="UniProtKB-ARBA"/>
</dbReference>
<keyword evidence="10" id="KW-0460">Magnesium</keyword>
<dbReference type="GO" id="GO:0005634">
    <property type="term" value="C:nucleus"/>
    <property type="evidence" value="ECO:0007669"/>
    <property type="project" value="UniProtKB-SubCell"/>
</dbReference>